<keyword evidence="3" id="KW-1185">Reference proteome</keyword>
<keyword evidence="1" id="KW-0472">Membrane</keyword>
<gene>
    <name evidence="2" type="ORF">C1I91_16025</name>
</gene>
<feature type="transmembrane region" description="Helical" evidence="1">
    <location>
        <begin position="170"/>
        <end position="192"/>
    </location>
</feature>
<dbReference type="Gene3D" id="3.10.450.50">
    <property type="match status" value="1"/>
</dbReference>
<dbReference type="OrthoDB" id="6691119at2"/>
<accession>A0A3R5TGM6</accession>
<dbReference type="Proteomes" id="UP000286268">
    <property type="component" value="Chromosome"/>
</dbReference>
<keyword evidence="1" id="KW-0812">Transmembrane</keyword>
<name>A0A3R5TGM6_9CLOT</name>
<reference evidence="2 3" key="1">
    <citation type="submission" date="2018-01" db="EMBL/GenBank/DDBJ databases">
        <title>Genome Sequencing and Assembly of Anaerobacter polyendosporus strain CT4.</title>
        <authorList>
            <person name="Tachaapaikoon C."/>
            <person name="Sutheeworapong S."/>
            <person name="Jenjaroenpun P."/>
            <person name="Wongsurawat T."/>
            <person name="Nookeaw I."/>
            <person name="Cheawchanlertfa P."/>
            <person name="Kosugi A."/>
            <person name="Cheevadhanarak S."/>
            <person name="Ratanakhanokchai K."/>
        </authorList>
    </citation>
    <scope>NUCLEOTIDE SEQUENCE [LARGE SCALE GENOMIC DNA]</scope>
    <source>
        <strain evidence="2 3">CT4</strain>
    </source>
</reference>
<organism evidence="2 3">
    <name type="scientific">Clostridium manihotivorum</name>
    <dbReference type="NCBI Taxonomy" id="2320868"/>
    <lineage>
        <taxon>Bacteria</taxon>
        <taxon>Bacillati</taxon>
        <taxon>Bacillota</taxon>
        <taxon>Clostridia</taxon>
        <taxon>Eubacteriales</taxon>
        <taxon>Clostridiaceae</taxon>
        <taxon>Clostridium</taxon>
    </lineage>
</organism>
<keyword evidence="1" id="KW-1133">Transmembrane helix</keyword>
<proteinExistence type="predicted"/>
<dbReference type="Pfam" id="PF10947">
    <property type="entry name" value="DUF2628"/>
    <property type="match status" value="1"/>
</dbReference>
<protein>
    <recommendedName>
        <fullName evidence="4">DUF2628 domain-containing protein</fullName>
    </recommendedName>
</protein>
<dbReference type="KEGG" id="cmah:C1I91_16025"/>
<dbReference type="InterPro" id="IPR024399">
    <property type="entry name" value="DUF2628"/>
</dbReference>
<evidence type="ECO:0008006" key="4">
    <source>
        <dbReference type="Google" id="ProtNLM"/>
    </source>
</evidence>
<dbReference type="AlphaFoldDB" id="A0A3R5TGM6"/>
<dbReference type="RefSeq" id="WP_128213757.1">
    <property type="nucleotide sequence ID" value="NZ_CP025746.1"/>
</dbReference>
<evidence type="ECO:0000256" key="1">
    <source>
        <dbReference type="SAM" id="Phobius"/>
    </source>
</evidence>
<dbReference type="EMBL" id="CP025746">
    <property type="protein sequence ID" value="QAA33026.1"/>
    <property type="molecule type" value="Genomic_DNA"/>
</dbReference>
<evidence type="ECO:0000313" key="2">
    <source>
        <dbReference type="EMBL" id="QAA33026.1"/>
    </source>
</evidence>
<feature type="transmembrane region" description="Helical" evidence="1">
    <location>
        <begin position="96"/>
        <end position="114"/>
    </location>
</feature>
<sequence length="335" mass="38147">MYCNNCGNEITEGNSICYNCGEQVWDIPVISSDSNRYDIFSDGITSEELGLFVGNKRYKYCNEKWSKFRKPGNSSSIGWNWSALFCATLWLMYRKMYLYGIGIWILLGVIIQLLPDQYTLPLNIAVSLLLALFSDKLYYEHSKRKIIAIKNNSKYSNKQQVISKKGGTSLGVLIICIIIYLGSISAIVIAAFSNQAYLNKYGSNMFFKASSSETDIKSTSDKFLTAFLGNDFKGTMEYSFLENSDEQKNKEYFDSLSRTIAAATNLDQQSNGQAYNLYYKVENIQIIDKEKAMVKYSLRSDVQKEARMYNMDLVKKDGVWKVNFLTFGTSFMGIS</sequence>
<evidence type="ECO:0000313" key="3">
    <source>
        <dbReference type="Proteomes" id="UP000286268"/>
    </source>
</evidence>